<dbReference type="STRING" id="391625.PPSIR1_09201"/>
<name>A6G769_9BACT</name>
<dbReference type="EMBL" id="ABCS01000032">
    <property type="protein sequence ID" value="EDM78345.1"/>
    <property type="molecule type" value="Genomic_DNA"/>
</dbReference>
<feature type="compositionally biased region" description="Basic and acidic residues" evidence="1">
    <location>
        <begin position="127"/>
        <end position="145"/>
    </location>
</feature>
<keyword evidence="3" id="KW-1185">Reference proteome</keyword>
<dbReference type="PANTHER" id="PTHR36456:SF1">
    <property type="entry name" value="UPF0232 PROTEIN SCO3875"/>
    <property type="match status" value="1"/>
</dbReference>
<protein>
    <recommendedName>
        <fullName evidence="4">DUF721 domain-containing protein</fullName>
    </recommendedName>
</protein>
<proteinExistence type="predicted"/>
<dbReference type="Pfam" id="PF05258">
    <property type="entry name" value="DciA"/>
    <property type="match status" value="1"/>
</dbReference>
<dbReference type="PANTHER" id="PTHR36456">
    <property type="entry name" value="UPF0232 PROTEIN SCO3875"/>
    <property type="match status" value="1"/>
</dbReference>
<comment type="caution">
    <text evidence="2">The sequence shown here is derived from an EMBL/GenBank/DDBJ whole genome shotgun (WGS) entry which is preliminary data.</text>
</comment>
<dbReference type="InterPro" id="IPR007922">
    <property type="entry name" value="DciA-like"/>
</dbReference>
<evidence type="ECO:0000313" key="3">
    <source>
        <dbReference type="Proteomes" id="UP000005801"/>
    </source>
</evidence>
<dbReference type="Proteomes" id="UP000005801">
    <property type="component" value="Unassembled WGS sequence"/>
</dbReference>
<evidence type="ECO:0000256" key="1">
    <source>
        <dbReference type="SAM" id="MobiDB-lite"/>
    </source>
</evidence>
<sequence>MAKQGKEWRDDGRPRRRWRGRDVHKRRGRVPVEEVLDELLQRHIPGELRRLTRIRELWPTILPASFADYVWPTLVQGPRLLVHVHDSQWLHEMTYWRQEVLDRLEQAWPEAEITTVEAFVGPLPPLSERRPEPEPLPEPEIREPVLDPEVPDETMDALKQVEDASLRDVLARARMLLGRPAGPGQ</sequence>
<dbReference type="AlphaFoldDB" id="A6G769"/>
<reference evidence="2 3" key="1">
    <citation type="submission" date="2007-06" db="EMBL/GenBank/DDBJ databases">
        <authorList>
            <person name="Shimkets L."/>
            <person name="Ferriera S."/>
            <person name="Johnson J."/>
            <person name="Kravitz S."/>
            <person name="Beeson K."/>
            <person name="Sutton G."/>
            <person name="Rogers Y.-H."/>
            <person name="Friedman R."/>
            <person name="Frazier M."/>
            <person name="Venter J.C."/>
        </authorList>
    </citation>
    <scope>NUCLEOTIDE SEQUENCE [LARGE SCALE GENOMIC DNA]</scope>
    <source>
        <strain evidence="2 3">SIR-1</strain>
    </source>
</reference>
<organism evidence="2 3">
    <name type="scientific">Plesiocystis pacifica SIR-1</name>
    <dbReference type="NCBI Taxonomy" id="391625"/>
    <lineage>
        <taxon>Bacteria</taxon>
        <taxon>Pseudomonadati</taxon>
        <taxon>Myxococcota</taxon>
        <taxon>Polyangia</taxon>
        <taxon>Nannocystales</taxon>
        <taxon>Nannocystaceae</taxon>
        <taxon>Plesiocystis</taxon>
    </lineage>
</organism>
<accession>A6G769</accession>
<gene>
    <name evidence="2" type="ORF">PPSIR1_09201</name>
</gene>
<evidence type="ECO:0000313" key="2">
    <source>
        <dbReference type="EMBL" id="EDM78345.1"/>
    </source>
</evidence>
<dbReference type="OrthoDB" id="5515188at2"/>
<dbReference type="RefSeq" id="WP_006972564.1">
    <property type="nucleotide sequence ID" value="NZ_ABCS01000032.1"/>
</dbReference>
<feature type="region of interest" description="Disordered" evidence="1">
    <location>
        <begin position="123"/>
        <end position="148"/>
    </location>
</feature>
<evidence type="ECO:0008006" key="4">
    <source>
        <dbReference type="Google" id="ProtNLM"/>
    </source>
</evidence>